<sequence length="119" mass="13587">MKYRMMDANGDYRFGKNSQDFYIGSEAVAQAILTNLKLLQAEWWEDVEAGLPLFQNILGQSGSKTNLDSVDLIIRDRILATQGVKAIEEFSSSYEKRSYRFSCRVSTIYNGQARVEVIF</sequence>
<accession>G9XHG6</accession>
<protein>
    <recommendedName>
        <fullName evidence="3">Bacteriophage protein</fullName>
    </recommendedName>
</protein>
<dbReference type="PATRIC" id="fig|537010.4.peg.366"/>
<name>G9XHG6_DESHA</name>
<evidence type="ECO:0000313" key="1">
    <source>
        <dbReference type="EMBL" id="EHL08968.1"/>
    </source>
</evidence>
<gene>
    <name evidence="1" type="ORF">HMPREF0322_00391</name>
</gene>
<dbReference type="Pfam" id="PF10934">
    <property type="entry name" value="Sheath_initiator"/>
    <property type="match status" value="1"/>
</dbReference>
<dbReference type="EMBL" id="AFZX01000010">
    <property type="protein sequence ID" value="EHL08968.1"/>
    <property type="molecule type" value="Genomic_DNA"/>
</dbReference>
<organism evidence="1 2">
    <name type="scientific">Desulfitobacterium hafniense DP7</name>
    <dbReference type="NCBI Taxonomy" id="537010"/>
    <lineage>
        <taxon>Bacteria</taxon>
        <taxon>Bacillati</taxon>
        <taxon>Bacillota</taxon>
        <taxon>Clostridia</taxon>
        <taxon>Eubacteriales</taxon>
        <taxon>Desulfitobacteriaceae</taxon>
        <taxon>Desulfitobacterium</taxon>
    </lineage>
</organism>
<dbReference type="AlphaFoldDB" id="G9XHG6"/>
<dbReference type="InterPro" id="IPR020288">
    <property type="entry name" value="Sheath_initiator"/>
</dbReference>
<dbReference type="RefSeq" id="WP_005808489.1">
    <property type="nucleotide sequence ID" value="NZ_JH414441.1"/>
</dbReference>
<comment type="caution">
    <text evidence="1">The sequence shown here is derived from an EMBL/GenBank/DDBJ whole genome shotgun (WGS) entry which is preliminary data.</text>
</comment>
<dbReference type="HOGENOM" id="CLU_142920_1_0_9"/>
<evidence type="ECO:0000313" key="2">
    <source>
        <dbReference type="Proteomes" id="UP000004416"/>
    </source>
</evidence>
<evidence type="ECO:0008006" key="3">
    <source>
        <dbReference type="Google" id="ProtNLM"/>
    </source>
</evidence>
<proteinExistence type="predicted"/>
<dbReference type="Proteomes" id="UP000004416">
    <property type="component" value="Unassembled WGS sequence"/>
</dbReference>
<reference evidence="1 2" key="1">
    <citation type="submission" date="2011-08" db="EMBL/GenBank/DDBJ databases">
        <authorList>
            <person name="Weinstock G."/>
            <person name="Sodergren E."/>
            <person name="Clifton S."/>
            <person name="Fulton L."/>
            <person name="Fulton B."/>
            <person name="Courtney L."/>
            <person name="Fronick C."/>
            <person name="Harrison M."/>
            <person name="Strong C."/>
            <person name="Farmer C."/>
            <person name="Delahaunty K."/>
            <person name="Markovic C."/>
            <person name="Hall O."/>
            <person name="Minx P."/>
            <person name="Tomlinson C."/>
            <person name="Mitreva M."/>
            <person name="Hou S."/>
            <person name="Chen J."/>
            <person name="Wollam A."/>
            <person name="Pepin K.H."/>
            <person name="Johnson M."/>
            <person name="Bhonagiri V."/>
            <person name="Zhang X."/>
            <person name="Suruliraj S."/>
            <person name="Warren W."/>
            <person name="Chinwalla A."/>
            <person name="Mardis E.R."/>
            <person name="Wilson R.K."/>
        </authorList>
    </citation>
    <scope>NUCLEOTIDE SEQUENCE [LARGE SCALE GENOMIC DNA]</scope>
    <source>
        <strain evidence="1 2">DP7</strain>
    </source>
</reference>